<dbReference type="SUPFAM" id="SSF51445">
    <property type="entry name" value="(Trans)glycosidases"/>
    <property type="match status" value="1"/>
</dbReference>
<dbReference type="KEGG" id="laj:A0128_08295"/>
<reference evidence="1 2" key="1">
    <citation type="submission" date="2016-04" db="EMBL/GenBank/DDBJ databases">
        <title>Complete genome seqeunce of Leptospira alstonii serovar Room22.</title>
        <authorList>
            <person name="Nally J.E."/>
            <person name="Bayles D.O."/>
            <person name="Hurley D."/>
            <person name="Fanning S."/>
            <person name="McMahon B.J."/>
            <person name="Arent Z."/>
        </authorList>
    </citation>
    <scope>NUCLEOTIDE SEQUENCE [LARGE SCALE GENOMIC DNA]</scope>
    <source>
        <strain evidence="1 2">GWTS #1</strain>
    </source>
</reference>
<evidence type="ECO:0000313" key="1">
    <source>
        <dbReference type="EMBL" id="AOP33841.1"/>
    </source>
</evidence>
<keyword evidence="1" id="KW-0378">Hydrolase</keyword>
<proteinExistence type="predicted"/>
<dbReference type="GO" id="GO:0016787">
    <property type="term" value="F:hydrolase activity"/>
    <property type="evidence" value="ECO:0007669"/>
    <property type="project" value="UniProtKB-KW"/>
</dbReference>
<accession>A0A1D7UWA2</accession>
<gene>
    <name evidence="1" type="ORF">A0128_08295</name>
</gene>
<dbReference type="EMBL" id="CP015217">
    <property type="protein sequence ID" value="AOP33841.1"/>
    <property type="molecule type" value="Genomic_DNA"/>
</dbReference>
<dbReference type="AlphaFoldDB" id="A0A1D7UWA2"/>
<dbReference type="Gene3D" id="3.20.20.80">
    <property type="entry name" value="Glycosidases"/>
    <property type="match status" value="1"/>
</dbReference>
<name>A0A1D7UWA2_9LEPT</name>
<dbReference type="OrthoDB" id="339499at2"/>
<keyword evidence="2" id="KW-1185">Reference proteome</keyword>
<sequence>MNLDLALIDSSAPFFVKAPGRSQNWSKAPIGLLEKNQEFRKKTHKRIRENFDSYVKRVSKMGYNAVSIDELSFLTDLSFYPDNLRSKIQSYQKSYRKLFKTAKKNGMKVFLTSDFLFSNSYIEKETKGEFDRVVSFFRLVLENLFSEFENIDGIILRIGESDGVDVKGDFRSKLFLKTPEDANRLLKEILPVFKKHSKTLIFRTWTIGAYPIGDLIWNPKTYEKVFQNIPTENLIISMKYGEGDFFRYLKLNPLFFQDERPKLVEFQARREYEGFGEFPSFVGWQYASYKEELKKAKNLVGFSVWCQTGGWSSFQNITFLKNTSYWNELNTFVCLGLFKKDWSVKKSLRKFYGKKNLTELIRFLRLSDRVILNLLYDPEFADQQLYIHRVRIPPLLHITWDRVTISDHFRILYDSFCKDKELSVKKGYESIESLKEMGRIAKRISLSYDFRFQYDTFQLFAFCRELLYLPDPERQNYLLEETIHLAKIYAENYPNAYKFRILSRRKIPGFMSKLLLKLFIRRQKDTRILDRILFSPSMRHFYLFLYQKIRSKLPSFINQQAMPVSELLK</sequence>
<protein>
    <submittedName>
        <fullName evidence="1">Glycosyl hydrolase family 67</fullName>
    </submittedName>
</protein>
<dbReference type="InterPro" id="IPR017853">
    <property type="entry name" value="GH"/>
</dbReference>
<dbReference type="RefSeq" id="WP_069607073.1">
    <property type="nucleotide sequence ID" value="NZ_CP015217.1"/>
</dbReference>
<dbReference type="Proteomes" id="UP000094197">
    <property type="component" value="Chromosome 1"/>
</dbReference>
<evidence type="ECO:0000313" key="2">
    <source>
        <dbReference type="Proteomes" id="UP000094197"/>
    </source>
</evidence>
<organism evidence="1 2">
    <name type="scientific">Leptospira tipperaryensis</name>
    <dbReference type="NCBI Taxonomy" id="2564040"/>
    <lineage>
        <taxon>Bacteria</taxon>
        <taxon>Pseudomonadati</taxon>
        <taxon>Spirochaetota</taxon>
        <taxon>Spirochaetia</taxon>
        <taxon>Leptospirales</taxon>
        <taxon>Leptospiraceae</taxon>
        <taxon>Leptospira</taxon>
    </lineage>
</organism>